<dbReference type="KEGG" id="amr:AM1_3865"/>
<name>B0C711_ACAM1</name>
<dbReference type="EMBL" id="CP000828">
    <property type="protein sequence ID" value="ABW28850.1"/>
    <property type="molecule type" value="Genomic_DNA"/>
</dbReference>
<dbReference type="STRING" id="329726.AM1_3865"/>
<reference evidence="1 2" key="1">
    <citation type="journal article" date="2008" name="Proc. Natl. Acad. Sci. U.S.A.">
        <title>Niche adaptation and genome expansion in the chlorophyll d-producing cyanobacterium Acaryochloris marina.</title>
        <authorList>
            <person name="Swingley W.D."/>
            <person name="Chen M."/>
            <person name="Cheung P.C."/>
            <person name="Conrad A.L."/>
            <person name="Dejesa L.C."/>
            <person name="Hao J."/>
            <person name="Honchak B.M."/>
            <person name="Karbach L.E."/>
            <person name="Kurdoglu A."/>
            <person name="Lahiri S."/>
            <person name="Mastrian S.D."/>
            <person name="Miyashita H."/>
            <person name="Page L."/>
            <person name="Ramakrishna P."/>
            <person name="Satoh S."/>
            <person name="Sattley W.M."/>
            <person name="Shimada Y."/>
            <person name="Taylor H.L."/>
            <person name="Tomo T."/>
            <person name="Tsuchiya T."/>
            <person name="Wang Z.T."/>
            <person name="Raymond J."/>
            <person name="Mimuro M."/>
            <person name="Blankenship R.E."/>
            <person name="Touchman J.W."/>
        </authorList>
    </citation>
    <scope>NUCLEOTIDE SEQUENCE [LARGE SCALE GENOMIC DNA]</scope>
    <source>
        <strain evidence="2">MBIC 11017</strain>
    </source>
</reference>
<proteinExistence type="predicted"/>
<protein>
    <submittedName>
        <fullName evidence="1">Uncharacterized protein</fullName>
    </submittedName>
</protein>
<evidence type="ECO:0000313" key="1">
    <source>
        <dbReference type="EMBL" id="ABW28850.1"/>
    </source>
</evidence>
<sequence length="50" mass="5982">MKSQSVEECEEILRAVERTRGLDCELIHQTFLDEFVDKVHTYQRRLLTKS</sequence>
<keyword evidence="2" id="KW-1185">Reference proteome</keyword>
<evidence type="ECO:0000313" key="2">
    <source>
        <dbReference type="Proteomes" id="UP000000268"/>
    </source>
</evidence>
<dbReference type="HOGENOM" id="CLU_3113310_0_0_3"/>
<organism evidence="1 2">
    <name type="scientific">Acaryochloris marina (strain MBIC 11017)</name>
    <dbReference type="NCBI Taxonomy" id="329726"/>
    <lineage>
        <taxon>Bacteria</taxon>
        <taxon>Bacillati</taxon>
        <taxon>Cyanobacteriota</taxon>
        <taxon>Cyanophyceae</taxon>
        <taxon>Acaryochloridales</taxon>
        <taxon>Acaryochloridaceae</taxon>
        <taxon>Acaryochloris</taxon>
    </lineage>
</organism>
<accession>B0C711</accession>
<gene>
    <name evidence="1" type="ordered locus">AM1_3865</name>
</gene>
<dbReference type="Proteomes" id="UP000000268">
    <property type="component" value="Chromosome"/>
</dbReference>
<dbReference type="AlphaFoldDB" id="B0C711"/>